<dbReference type="SUPFAM" id="SSF50969">
    <property type="entry name" value="YVTN repeat-like/Quinoprotein amine dehydrogenase"/>
    <property type="match status" value="1"/>
</dbReference>
<gene>
    <name evidence="1" type="ORF">CDV36_004296</name>
</gene>
<dbReference type="InterPro" id="IPR011044">
    <property type="entry name" value="Quino_amine_DH_bsu"/>
</dbReference>
<evidence type="ECO:0008006" key="3">
    <source>
        <dbReference type="Google" id="ProtNLM"/>
    </source>
</evidence>
<dbReference type="STRING" id="2010991.A0A3M2SFI9"/>
<comment type="caution">
    <text evidence="1">The sequence shown here is derived from an EMBL/GenBank/DDBJ whole genome shotgun (WGS) entry which is preliminary data.</text>
</comment>
<reference evidence="1 2" key="1">
    <citation type="submission" date="2017-06" db="EMBL/GenBank/DDBJ databases">
        <title>Comparative genomic analysis of Ambrosia Fusariam Clade fungi.</title>
        <authorList>
            <person name="Stajich J.E."/>
            <person name="Carrillo J."/>
            <person name="Kijimoto T."/>
            <person name="Eskalen A."/>
            <person name="O'Donnell K."/>
            <person name="Kasson M."/>
        </authorList>
    </citation>
    <scope>NUCLEOTIDE SEQUENCE [LARGE SCALE GENOMIC DNA]</scope>
    <source>
        <strain evidence="1">UCR3666</strain>
    </source>
</reference>
<organism evidence="1 2">
    <name type="scientific">Fusarium kuroshium</name>
    <dbReference type="NCBI Taxonomy" id="2010991"/>
    <lineage>
        <taxon>Eukaryota</taxon>
        <taxon>Fungi</taxon>
        <taxon>Dikarya</taxon>
        <taxon>Ascomycota</taxon>
        <taxon>Pezizomycotina</taxon>
        <taxon>Sordariomycetes</taxon>
        <taxon>Hypocreomycetidae</taxon>
        <taxon>Hypocreales</taxon>
        <taxon>Nectriaceae</taxon>
        <taxon>Fusarium</taxon>
        <taxon>Fusarium solani species complex</taxon>
    </lineage>
</organism>
<keyword evidence="2" id="KW-1185">Reference proteome</keyword>
<dbReference type="OrthoDB" id="5240432at2759"/>
<dbReference type="Proteomes" id="UP000277212">
    <property type="component" value="Unassembled WGS sequence"/>
</dbReference>
<evidence type="ECO:0000313" key="2">
    <source>
        <dbReference type="Proteomes" id="UP000277212"/>
    </source>
</evidence>
<evidence type="ECO:0000313" key="1">
    <source>
        <dbReference type="EMBL" id="RMJ16015.1"/>
    </source>
</evidence>
<protein>
    <recommendedName>
        <fullName evidence="3">Dipeptidylpeptidase IV N-terminal domain-containing protein</fullName>
    </recommendedName>
</protein>
<dbReference type="AlphaFoldDB" id="A0A3M2SFI9"/>
<name>A0A3M2SFI9_9HYPO</name>
<dbReference type="EMBL" id="NKUJ01000054">
    <property type="protein sequence ID" value="RMJ16015.1"/>
    <property type="molecule type" value="Genomic_DNA"/>
</dbReference>
<accession>A0A3M2SFI9</accession>
<proteinExistence type="predicted"/>
<sequence>MEAPRWFVEHSTVKDEPSSQLQFSNGKLAVLWSQGGCPHLTYYDVTSGAQTTSLELPSSGDEEEYFHGFSVSPSGRRAAWRSSGICERRDIFISQGEGGIQSVSVDVSMDAWYDPRLSFLDDSTVLTDRGMLDIDAFLAEAPIEPNALHKFVEDIPTPHPEFTGYGCSDDRDWITLDGDNLIWLPVQYRPKSLGTRFAAGERHFATHCSSGILCMNFSEDARDLF</sequence>